<protein>
    <submittedName>
        <fullName evidence="1">Uncharacterized protein</fullName>
    </submittedName>
</protein>
<accession>A0A0L8I364</accession>
<reference evidence="1" key="1">
    <citation type="submission" date="2015-07" db="EMBL/GenBank/DDBJ databases">
        <title>MeaNS - Measles Nucleotide Surveillance Program.</title>
        <authorList>
            <person name="Tran T."/>
            <person name="Druce J."/>
        </authorList>
    </citation>
    <scope>NUCLEOTIDE SEQUENCE</scope>
    <source>
        <strain evidence="1">UCB-OBI-ISO-001</strain>
        <tissue evidence="1">Gonad</tissue>
    </source>
</reference>
<evidence type="ECO:0000313" key="1">
    <source>
        <dbReference type="EMBL" id="KOF95958.1"/>
    </source>
</evidence>
<proteinExistence type="predicted"/>
<name>A0A0L8I364_OCTBM</name>
<sequence>MTIDDSFLFVHGWWERYFSDYSEYKNIVCLTQTGEYNRIFLNKRIYKDKVNFSCIKCKGPRFIGSYRYSDCNKLYVEGLFKANRERFVVCRLQTDNCPVQVKDIDISDEGKTVVCEKANNGNVKIFDKDGELLCHRNVASLVGGVCFTQGKHII</sequence>
<organism evidence="1">
    <name type="scientific">Octopus bimaculoides</name>
    <name type="common">California two-spotted octopus</name>
    <dbReference type="NCBI Taxonomy" id="37653"/>
    <lineage>
        <taxon>Eukaryota</taxon>
        <taxon>Metazoa</taxon>
        <taxon>Spiralia</taxon>
        <taxon>Lophotrochozoa</taxon>
        <taxon>Mollusca</taxon>
        <taxon>Cephalopoda</taxon>
        <taxon>Coleoidea</taxon>
        <taxon>Octopodiformes</taxon>
        <taxon>Octopoda</taxon>
        <taxon>Incirrata</taxon>
        <taxon>Octopodidae</taxon>
        <taxon>Octopus</taxon>
    </lineage>
</organism>
<dbReference type="AlphaFoldDB" id="A0A0L8I364"/>
<gene>
    <name evidence="1" type="ORF">OCBIM_22036764mg</name>
</gene>
<dbReference type="EMBL" id="KQ416656">
    <property type="protein sequence ID" value="KOF95958.1"/>
    <property type="molecule type" value="Genomic_DNA"/>
</dbReference>